<dbReference type="PROSITE" id="PS51892">
    <property type="entry name" value="SUBTILASE"/>
    <property type="match status" value="1"/>
</dbReference>
<dbReference type="PROSITE" id="PS00136">
    <property type="entry name" value="SUBTILASE_ASP"/>
    <property type="match status" value="1"/>
</dbReference>
<dbReference type="PROSITE" id="PS00137">
    <property type="entry name" value="SUBTILASE_HIS"/>
    <property type="match status" value="1"/>
</dbReference>
<accession>A0A3B0XP69</accession>
<dbReference type="InterPro" id="IPR050131">
    <property type="entry name" value="Peptidase_S8_subtilisin-like"/>
</dbReference>
<keyword evidence="2" id="KW-0645">Protease</keyword>
<feature type="region of interest" description="Disordered" evidence="5">
    <location>
        <begin position="459"/>
        <end position="486"/>
    </location>
</feature>
<keyword evidence="3" id="KW-0378">Hydrolase</keyword>
<dbReference type="Gene3D" id="3.40.50.200">
    <property type="entry name" value="Peptidase S8/S53 domain"/>
    <property type="match status" value="1"/>
</dbReference>
<evidence type="ECO:0000256" key="1">
    <source>
        <dbReference type="ARBA" id="ARBA00011073"/>
    </source>
</evidence>
<evidence type="ECO:0000256" key="2">
    <source>
        <dbReference type="ARBA" id="ARBA00022670"/>
    </source>
</evidence>
<dbReference type="PIRSF" id="PIRSF037893">
    <property type="entry name" value="Subtilisin_rel_Maqu_2796"/>
    <property type="match status" value="1"/>
</dbReference>
<dbReference type="PANTHER" id="PTHR43806">
    <property type="entry name" value="PEPTIDASE S8"/>
    <property type="match status" value="1"/>
</dbReference>
<dbReference type="InterPro" id="IPR034176">
    <property type="entry name" value="Peptidases_S8_13"/>
</dbReference>
<organism evidence="7">
    <name type="scientific">hydrothermal vent metagenome</name>
    <dbReference type="NCBI Taxonomy" id="652676"/>
    <lineage>
        <taxon>unclassified sequences</taxon>
        <taxon>metagenomes</taxon>
        <taxon>ecological metagenomes</taxon>
    </lineage>
</organism>
<sequence>MRNSPLYISLCLLTLLTSCTGTTGEGSNAGGNSSVTSSFTLGGTISGISGSIQLSTNGIIFTTSTNGNFSFPANFASGSNYNIIVQPPLNHSCAIANGSGTISAANVSDVSVTCTLNSSSLSGNISSTVLTVVDSDINDPDAKANIDNNLTTRAQVINNLSTVHGFASAVGTGRAGDRFASIADSSDYYLVNLQQNQTITLQSVDFSSTGTFQGDLNLFLLDATGNMVAQDTPGKELKSVSVPSDNIYFILVSAVSGVSKYTLRLNSVNPATLTTGQPVNFMPNEVIVKFRENSPVSTFSAANSHLKLSHHNSSRAALARITTEALSQKLFGTTNTARNTGNIPPTGLPAFLSELKSINIKSYEKIMTLREIKRLRTQADIEYAEPNFIYQAQRVPDDEFYNLQWHYPAINLPQAWDITTGTPASGDVIVAIIDTGVFLEHSDLSGKLTTGYDFISNPANSNDGDGIDASPDDPGDDTQIGNSSWHGTHVAGTVAANSNNNAGVAGVSWGARLMPLRVLGTQGGSTFDIAQAIRYASGLSNDSNTLPAQIADIINMSLGGPGNSQTMQNTVNAARAAGVIVIAAAGNDSSSTLFYPASYNGVVSVSATDFQNSLAPYSNFGSRIDVAAPGGDQSANLNNDSFGDGILSTLVETVNGNRTSSFVFYQGTSMASPHVAGIAALMRAVYPELTPDEFDSALMSGALTNEAGAPGRDDIFGYGIIDALKAVQEAQRLSNGGTPPPPPALISATPSSLVLGLLSNAQLSISNQSITAASVTSFSDNANWLSVSENAVDANKLGTYDITIERTGLNDSIYNGTITFNLSTGSTLTVQVSMLVGNISTSGDIGTAYILLIDTSDSSIINTTSPVSLGDGNYTYQFNSVPDGTYQIVGGSDIDNDRIVCQTGENCGGFPVVNSLQDIIVSGTNLTGLDFNIDIVSTLTSGNLSAQGIILNKESAQQQPVKSLDIKLN</sequence>
<dbReference type="InterPro" id="IPR017309">
    <property type="entry name" value="Pept_S8A_subtilisin_proteobac"/>
</dbReference>
<dbReference type="PROSITE" id="PS00138">
    <property type="entry name" value="SUBTILASE_SER"/>
    <property type="match status" value="1"/>
</dbReference>
<dbReference type="GO" id="GO:0006508">
    <property type="term" value="P:proteolysis"/>
    <property type="evidence" value="ECO:0007669"/>
    <property type="project" value="UniProtKB-KW"/>
</dbReference>
<dbReference type="Gene3D" id="2.60.120.380">
    <property type="match status" value="1"/>
</dbReference>
<evidence type="ECO:0000256" key="3">
    <source>
        <dbReference type="ARBA" id="ARBA00022801"/>
    </source>
</evidence>
<dbReference type="PROSITE" id="PS51257">
    <property type="entry name" value="PROKAR_LIPOPROTEIN"/>
    <property type="match status" value="1"/>
</dbReference>
<dbReference type="InterPro" id="IPR023827">
    <property type="entry name" value="Peptidase_S8_Asp-AS"/>
</dbReference>
<dbReference type="InterPro" id="IPR000209">
    <property type="entry name" value="Peptidase_S8/S53_dom"/>
</dbReference>
<dbReference type="CDD" id="cd07496">
    <property type="entry name" value="Peptidases_S8_13"/>
    <property type="match status" value="1"/>
</dbReference>
<proteinExistence type="inferred from homology"/>
<keyword evidence="4" id="KW-0720">Serine protease</keyword>
<dbReference type="PRINTS" id="PR00723">
    <property type="entry name" value="SUBTILISIN"/>
</dbReference>
<reference evidence="7" key="1">
    <citation type="submission" date="2018-06" db="EMBL/GenBank/DDBJ databases">
        <authorList>
            <person name="Zhirakovskaya E."/>
        </authorList>
    </citation>
    <scope>NUCLEOTIDE SEQUENCE</scope>
</reference>
<dbReference type="PANTHER" id="PTHR43806:SF11">
    <property type="entry name" value="CEREVISIN-RELATED"/>
    <property type="match status" value="1"/>
</dbReference>
<dbReference type="GO" id="GO:0004252">
    <property type="term" value="F:serine-type endopeptidase activity"/>
    <property type="evidence" value="ECO:0007669"/>
    <property type="project" value="InterPro"/>
</dbReference>
<dbReference type="InterPro" id="IPR023828">
    <property type="entry name" value="Peptidase_S8_Ser-AS"/>
</dbReference>
<evidence type="ECO:0000259" key="6">
    <source>
        <dbReference type="Pfam" id="PF00082"/>
    </source>
</evidence>
<feature type="domain" description="Peptidase S8/S53" evidence="6">
    <location>
        <begin position="427"/>
        <end position="719"/>
    </location>
</feature>
<name>A0A3B0XP69_9ZZZZ</name>
<dbReference type="EMBL" id="UOFG01000019">
    <property type="protein sequence ID" value="VAW58136.1"/>
    <property type="molecule type" value="Genomic_DNA"/>
</dbReference>
<comment type="similarity">
    <text evidence="1">Belongs to the peptidase S8 family.</text>
</comment>
<dbReference type="InterPro" id="IPR036852">
    <property type="entry name" value="Peptidase_S8/S53_dom_sf"/>
</dbReference>
<dbReference type="InterPro" id="IPR015500">
    <property type="entry name" value="Peptidase_S8_subtilisin-rel"/>
</dbReference>
<evidence type="ECO:0000313" key="7">
    <source>
        <dbReference type="EMBL" id="VAW58136.1"/>
    </source>
</evidence>
<evidence type="ECO:0000256" key="5">
    <source>
        <dbReference type="SAM" id="MobiDB-lite"/>
    </source>
</evidence>
<dbReference type="SUPFAM" id="SSF52743">
    <property type="entry name" value="Subtilisin-like"/>
    <property type="match status" value="1"/>
</dbReference>
<gene>
    <name evidence="7" type="ORF">MNBD_GAMMA11-725</name>
</gene>
<dbReference type="InterPro" id="IPR022398">
    <property type="entry name" value="Peptidase_S8_His-AS"/>
</dbReference>
<dbReference type="AlphaFoldDB" id="A0A3B0XP69"/>
<evidence type="ECO:0000256" key="4">
    <source>
        <dbReference type="ARBA" id="ARBA00022825"/>
    </source>
</evidence>
<dbReference type="Pfam" id="PF00082">
    <property type="entry name" value="Peptidase_S8"/>
    <property type="match status" value="1"/>
</dbReference>
<protein>
    <recommendedName>
        <fullName evidence="6">Peptidase S8/S53 domain-containing protein</fullName>
    </recommendedName>
</protein>